<dbReference type="InterPro" id="IPR035919">
    <property type="entry name" value="EAL_sf"/>
</dbReference>
<evidence type="ECO:0000313" key="7">
    <source>
        <dbReference type="Proteomes" id="UP000277671"/>
    </source>
</evidence>
<feature type="domain" description="PAC" evidence="3">
    <location>
        <begin position="545"/>
        <end position="596"/>
    </location>
</feature>
<dbReference type="Gene3D" id="3.20.20.450">
    <property type="entry name" value="EAL domain"/>
    <property type="match status" value="1"/>
</dbReference>
<dbReference type="InterPro" id="IPR029787">
    <property type="entry name" value="Nucleotide_cyclase"/>
</dbReference>
<dbReference type="PANTHER" id="PTHR44757:SF2">
    <property type="entry name" value="BIOFILM ARCHITECTURE MAINTENANCE PROTEIN MBAA"/>
    <property type="match status" value="1"/>
</dbReference>
<evidence type="ECO:0000313" key="6">
    <source>
        <dbReference type="EMBL" id="RKR88473.1"/>
    </source>
</evidence>
<gene>
    <name evidence="6" type="ORF">BDK92_2801</name>
</gene>
<dbReference type="EMBL" id="RBKT01000001">
    <property type="protein sequence ID" value="RKR88473.1"/>
    <property type="molecule type" value="Genomic_DNA"/>
</dbReference>
<feature type="transmembrane region" description="Helical" evidence="1">
    <location>
        <begin position="7"/>
        <end position="24"/>
    </location>
</feature>
<dbReference type="CDD" id="cd01949">
    <property type="entry name" value="GGDEF"/>
    <property type="match status" value="1"/>
</dbReference>
<dbReference type="OrthoDB" id="3304401at2"/>
<dbReference type="InterPro" id="IPR000700">
    <property type="entry name" value="PAS-assoc_C"/>
</dbReference>
<dbReference type="PROSITE" id="PS50112">
    <property type="entry name" value="PAS"/>
    <property type="match status" value="1"/>
</dbReference>
<dbReference type="InterPro" id="IPR001633">
    <property type="entry name" value="EAL_dom"/>
</dbReference>
<dbReference type="SMART" id="SM00267">
    <property type="entry name" value="GGDEF"/>
    <property type="match status" value="1"/>
</dbReference>
<protein>
    <submittedName>
        <fullName evidence="6">PAS domain S-box-containing protein/diguanylate cyclase (GGDEF)-like protein</fullName>
    </submittedName>
</protein>
<keyword evidence="1" id="KW-0472">Membrane</keyword>
<proteinExistence type="predicted"/>
<evidence type="ECO:0000256" key="1">
    <source>
        <dbReference type="SAM" id="Phobius"/>
    </source>
</evidence>
<dbReference type="CDD" id="cd01948">
    <property type="entry name" value="EAL"/>
    <property type="match status" value="1"/>
</dbReference>
<evidence type="ECO:0000259" key="4">
    <source>
        <dbReference type="PROSITE" id="PS50883"/>
    </source>
</evidence>
<dbReference type="PROSITE" id="PS51257">
    <property type="entry name" value="PROKAR_LIPOPROTEIN"/>
    <property type="match status" value="1"/>
</dbReference>
<dbReference type="InterPro" id="IPR001610">
    <property type="entry name" value="PAC"/>
</dbReference>
<dbReference type="SMART" id="SM00086">
    <property type="entry name" value="PAC"/>
    <property type="match status" value="1"/>
</dbReference>
<dbReference type="Pfam" id="PF08448">
    <property type="entry name" value="PAS_4"/>
    <property type="match status" value="1"/>
</dbReference>
<comment type="caution">
    <text evidence="6">The sequence shown here is derived from an EMBL/GenBank/DDBJ whole genome shotgun (WGS) entry which is preliminary data.</text>
</comment>
<dbReference type="PROSITE" id="PS50113">
    <property type="entry name" value="PAC"/>
    <property type="match status" value="1"/>
</dbReference>
<dbReference type="InterPro" id="IPR013656">
    <property type="entry name" value="PAS_4"/>
</dbReference>
<dbReference type="PROSITE" id="PS50883">
    <property type="entry name" value="EAL"/>
    <property type="match status" value="1"/>
</dbReference>
<feature type="domain" description="GGDEF" evidence="5">
    <location>
        <begin position="628"/>
        <end position="760"/>
    </location>
</feature>
<feature type="transmembrane region" description="Helical" evidence="1">
    <location>
        <begin position="183"/>
        <end position="204"/>
    </location>
</feature>
<dbReference type="Pfam" id="PF00563">
    <property type="entry name" value="EAL"/>
    <property type="match status" value="1"/>
</dbReference>
<reference evidence="6 7" key="1">
    <citation type="submission" date="2018-10" db="EMBL/GenBank/DDBJ databases">
        <title>Sequencing the genomes of 1000 actinobacteria strains.</title>
        <authorList>
            <person name="Klenk H.-P."/>
        </authorList>
    </citation>
    <scope>NUCLEOTIDE SEQUENCE [LARGE SCALE GENOMIC DNA]</scope>
    <source>
        <strain evidence="6 7">DSM 45175</strain>
    </source>
</reference>
<feature type="transmembrane region" description="Helical" evidence="1">
    <location>
        <begin position="92"/>
        <end position="109"/>
    </location>
</feature>
<keyword evidence="1" id="KW-1133">Transmembrane helix</keyword>
<dbReference type="InterPro" id="IPR035965">
    <property type="entry name" value="PAS-like_dom_sf"/>
</dbReference>
<evidence type="ECO:0000259" key="5">
    <source>
        <dbReference type="PROSITE" id="PS50887"/>
    </source>
</evidence>
<dbReference type="Pfam" id="PF00990">
    <property type="entry name" value="GGDEF"/>
    <property type="match status" value="1"/>
</dbReference>
<keyword evidence="1" id="KW-0812">Transmembrane</keyword>
<dbReference type="NCBIfam" id="TIGR00229">
    <property type="entry name" value="sensory_box"/>
    <property type="match status" value="1"/>
</dbReference>
<dbReference type="PROSITE" id="PS50887">
    <property type="entry name" value="GGDEF"/>
    <property type="match status" value="1"/>
</dbReference>
<feature type="transmembrane region" description="Helical" evidence="1">
    <location>
        <begin position="30"/>
        <end position="49"/>
    </location>
</feature>
<feature type="transmembrane region" description="Helical" evidence="1">
    <location>
        <begin position="216"/>
        <end position="234"/>
    </location>
</feature>
<dbReference type="SUPFAM" id="SSF141868">
    <property type="entry name" value="EAL domain-like"/>
    <property type="match status" value="1"/>
</dbReference>
<dbReference type="SUPFAM" id="SSF55073">
    <property type="entry name" value="Nucleotide cyclase"/>
    <property type="match status" value="1"/>
</dbReference>
<feature type="transmembrane region" description="Helical" evidence="1">
    <location>
        <begin position="156"/>
        <end position="176"/>
    </location>
</feature>
<organism evidence="6 7">
    <name type="scientific">Micromonospora pisi</name>
    <dbReference type="NCBI Taxonomy" id="589240"/>
    <lineage>
        <taxon>Bacteria</taxon>
        <taxon>Bacillati</taxon>
        <taxon>Actinomycetota</taxon>
        <taxon>Actinomycetes</taxon>
        <taxon>Micromonosporales</taxon>
        <taxon>Micromonosporaceae</taxon>
        <taxon>Micromonospora</taxon>
    </lineage>
</organism>
<dbReference type="InterPro" id="IPR043128">
    <property type="entry name" value="Rev_trsase/Diguanyl_cyclase"/>
</dbReference>
<dbReference type="InterPro" id="IPR000014">
    <property type="entry name" value="PAS"/>
</dbReference>
<dbReference type="NCBIfam" id="TIGR00254">
    <property type="entry name" value="GGDEF"/>
    <property type="match status" value="1"/>
</dbReference>
<dbReference type="SMART" id="SM00052">
    <property type="entry name" value="EAL"/>
    <property type="match status" value="1"/>
</dbReference>
<dbReference type="CDD" id="cd00130">
    <property type="entry name" value="PAS"/>
    <property type="match status" value="1"/>
</dbReference>
<dbReference type="Gene3D" id="3.30.70.270">
    <property type="match status" value="1"/>
</dbReference>
<dbReference type="RefSeq" id="WP_147457003.1">
    <property type="nucleotide sequence ID" value="NZ_RBKT01000001.1"/>
</dbReference>
<name>A0A495JHV2_9ACTN</name>
<dbReference type="Gene3D" id="3.30.450.20">
    <property type="entry name" value="PAS domain"/>
    <property type="match status" value="1"/>
</dbReference>
<feature type="transmembrane region" description="Helical" evidence="1">
    <location>
        <begin position="255"/>
        <end position="275"/>
    </location>
</feature>
<dbReference type="AlphaFoldDB" id="A0A495JHV2"/>
<evidence type="ECO:0000259" key="2">
    <source>
        <dbReference type="PROSITE" id="PS50112"/>
    </source>
</evidence>
<sequence>MSARKVLTWYAVGMGVLVGCFFAVPVLRTFLFALVGLAGAAAVLVGVGWHRPQRGYTWRLLSAGMALLAVGDTLYSLEASLPSDAPASAADVSYLLMFPLIGAGLLGLTRSNIVARDRSQFLDFLIFCTAGGFLLWIFVLGPYLDGPGLNPFSRSTLAAFAFADLLVLAATARLLTATPINPAAVLLVIGAAGMLAGDLGYGIALHNGGWQPGGPIELGWFTFSVCWGAAALHPRMTRLTMPAQPRQTEVGRLRLVLLGLAAVLAPAVLLLEAVTGEVHDGTVIAVVSGVMFVLVLSRLADAADAHRLVVTRERSLRKAAADLVSATAAREVDRAVRAAVARLVPKHAPHRVVFTVNRADGVPAAATSIWGSAVTEPSTYYPAPSVATARRTRVLRVGMLQPALAGQLGEFSTAVLCPLVLDERATGVPRVGALLVAADQTVLAGLRDSLEVLAAQVALALERIGLSQEISRRDTEAYFRSVVQNATDVILVVDDDRSVRYASPSVRTVIGIDPADCAELNSVVHPDDRELIDDLLDPARSSGGGWADWTVRRPDGERIHLEVSCRDLRRDRTVRGLVVTMRDMTERRRLERELTHRSMHDVLTGLANRASFQDQVYAAVGHARRSGRMVGVLCIDLDEFSSVNDAHGHAVGDGLLIAVGQRLRDLVGATGMVARLGGDEFAVLVPDAENAEQAERIADDLVRALAEPLAVGDTLLNGSVSIGVATSADATDAGELLKHGDLALYVAKGGGKGRWCRYQSELHTAIVQRLELRTALAEAVERRSFMVEYQPIVDLYSGVAAGFEALVRWHHPGRGLVPPDQFIALAEETGLIEQIGDWVLREAVAAAGRWRQDRDPSATPYVSVNVSARQLRAGGFVDRVRAALGAADVPPTLLMLEITESLLLRDDDQVWAELTELRTLGVRVAIDDFGTGFSSLSYLQQMPADVLKIDRSFTATVASSRRQLLLLEGIIRLAGTLSLDIIAEGVETEVVRTLLMDMGCALGQGYLFSRPLAEEDANRWGPERRSPAPIQRA</sequence>
<feature type="domain" description="EAL" evidence="4">
    <location>
        <begin position="769"/>
        <end position="1025"/>
    </location>
</feature>
<dbReference type="InterPro" id="IPR052155">
    <property type="entry name" value="Biofilm_reg_signaling"/>
</dbReference>
<dbReference type="InterPro" id="IPR000160">
    <property type="entry name" value="GGDEF_dom"/>
</dbReference>
<accession>A0A495JHV2</accession>
<dbReference type="Proteomes" id="UP000277671">
    <property type="component" value="Unassembled WGS sequence"/>
</dbReference>
<keyword evidence="7" id="KW-1185">Reference proteome</keyword>
<feature type="domain" description="PAS" evidence="2">
    <location>
        <begin position="475"/>
        <end position="543"/>
    </location>
</feature>
<evidence type="ECO:0000259" key="3">
    <source>
        <dbReference type="PROSITE" id="PS50113"/>
    </source>
</evidence>
<feature type="transmembrane region" description="Helical" evidence="1">
    <location>
        <begin position="121"/>
        <end position="144"/>
    </location>
</feature>
<feature type="transmembrane region" description="Helical" evidence="1">
    <location>
        <begin position="56"/>
        <end position="77"/>
    </location>
</feature>
<dbReference type="PANTHER" id="PTHR44757">
    <property type="entry name" value="DIGUANYLATE CYCLASE DGCP"/>
    <property type="match status" value="1"/>
</dbReference>
<dbReference type="SUPFAM" id="SSF55785">
    <property type="entry name" value="PYP-like sensor domain (PAS domain)"/>
    <property type="match status" value="1"/>
</dbReference>
<dbReference type="SMART" id="SM00091">
    <property type="entry name" value="PAS"/>
    <property type="match status" value="1"/>
</dbReference>